<dbReference type="SUPFAM" id="SSF51556">
    <property type="entry name" value="Metallo-dependent hydrolases"/>
    <property type="match status" value="1"/>
</dbReference>
<dbReference type="PANTHER" id="PTHR43668">
    <property type="entry name" value="ALLANTOINASE"/>
    <property type="match status" value="1"/>
</dbReference>
<organism evidence="3 4">
    <name type="scientific">Paenibacillus paeoniae</name>
    <dbReference type="NCBI Taxonomy" id="2292705"/>
    <lineage>
        <taxon>Bacteria</taxon>
        <taxon>Bacillati</taxon>
        <taxon>Bacillota</taxon>
        <taxon>Bacilli</taxon>
        <taxon>Bacillales</taxon>
        <taxon>Paenibacillaceae</taxon>
        <taxon>Paenibacillus</taxon>
    </lineage>
</organism>
<comment type="caution">
    <text evidence="3">The sequence shown here is derived from an EMBL/GenBank/DDBJ whole genome shotgun (WGS) entry which is preliminary data.</text>
</comment>
<name>A0A371PIR3_9BACL</name>
<sequence>MTEQRYDLAVIGHIVLPDRIAHDGCLGIKDGLIAAIGESSTIAAQANKVVNVQGNYVMPGAIDAHVHCYSSLDEGFTKATSAAAAGGVTTIIEMPYDATGMICTLDAFEEKRDRLEREAVVDVAMLVTIQKQDGYEAAIGQLAEAGACGFKVSMFNTDSFRFPRIDDGQLLDAFAVIAQTGCPVGVHAENDEIVRRYIGKYASRGQDPLSHAHSRPKVSESTAALTVMELAYETGAKLHLYHCTYPRIFRLAETFREMGASVTAETCTHYLTLSEDDMVRLHGRAKINPPLRSTEDVEGLWRLAAEGRIDMITSDHAPWLIGRKSHPDIFQNASGAPGVEQLLPVVYSEGVAKGRLSMLELVRLLCQRPADIFGLGHRKGRIEPGYDADLAIIDPAASWVLDGSKGQSSAGWSPYDGMAMRGLVTHTFVRGESVYEHGSVIGQPGGGSYIKAMHRK</sequence>
<dbReference type="InterPro" id="IPR011059">
    <property type="entry name" value="Metal-dep_hydrolase_composite"/>
</dbReference>
<dbReference type="SUPFAM" id="SSF51338">
    <property type="entry name" value="Composite domain of metallo-dependent hydrolases"/>
    <property type="match status" value="1"/>
</dbReference>
<dbReference type="InterPro" id="IPR050138">
    <property type="entry name" value="DHOase/Allantoinase_Hydrolase"/>
</dbReference>
<dbReference type="GO" id="GO:0005737">
    <property type="term" value="C:cytoplasm"/>
    <property type="evidence" value="ECO:0007669"/>
    <property type="project" value="TreeGrafter"/>
</dbReference>
<dbReference type="RefSeq" id="WP_116042689.1">
    <property type="nucleotide sequence ID" value="NZ_QUBQ01000001.1"/>
</dbReference>
<dbReference type="GO" id="GO:0004038">
    <property type="term" value="F:allantoinase activity"/>
    <property type="evidence" value="ECO:0007669"/>
    <property type="project" value="TreeGrafter"/>
</dbReference>
<dbReference type="Gene3D" id="2.30.40.10">
    <property type="entry name" value="Urease, subunit C, domain 1"/>
    <property type="match status" value="1"/>
</dbReference>
<dbReference type="InterPro" id="IPR006680">
    <property type="entry name" value="Amidohydro-rel"/>
</dbReference>
<protein>
    <recommendedName>
        <fullName evidence="2">Amidohydrolase-related domain-containing protein</fullName>
    </recommendedName>
</protein>
<dbReference type="EMBL" id="QUBQ01000001">
    <property type="protein sequence ID" value="REK76034.1"/>
    <property type="molecule type" value="Genomic_DNA"/>
</dbReference>
<evidence type="ECO:0000313" key="3">
    <source>
        <dbReference type="EMBL" id="REK76034.1"/>
    </source>
</evidence>
<evidence type="ECO:0000256" key="1">
    <source>
        <dbReference type="ARBA" id="ARBA00008829"/>
    </source>
</evidence>
<dbReference type="AlphaFoldDB" id="A0A371PIR3"/>
<dbReference type="Proteomes" id="UP000261905">
    <property type="component" value="Unassembled WGS sequence"/>
</dbReference>
<evidence type="ECO:0000259" key="2">
    <source>
        <dbReference type="Pfam" id="PF01979"/>
    </source>
</evidence>
<evidence type="ECO:0000313" key="4">
    <source>
        <dbReference type="Proteomes" id="UP000261905"/>
    </source>
</evidence>
<keyword evidence="4" id="KW-1185">Reference proteome</keyword>
<dbReference type="InterPro" id="IPR032466">
    <property type="entry name" value="Metal_Hydrolase"/>
</dbReference>
<dbReference type="FunFam" id="3.20.20.140:FF:000174">
    <property type="entry name" value="Dihydropyrimidinase-related protein 2"/>
    <property type="match status" value="1"/>
</dbReference>
<feature type="domain" description="Amidohydrolase-related" evidence="2">
    <location>
        <begin position="56"/>
        <end position="434"/>
    </location>
</feature>
<dbReference type="Gene3D" id="3.20.20.140">
    <property type="entry name" value="Metal-dependent hydrolases"/>
    <property type="match status" value="1"/>
</dbReference>
<reference evidence="3 4" key="1">
    <citation type="submission" date="2018-08" db="EMBL/GenBank/DDBJ databases">
        <title>Paenibacillus sp. M4BSY-1, whole genome shotgun sequence.</title>
        <authorList>
            <person name="Tuo L."/>
        </authorList>
    </citation>
    <scope>NUCLEOTIDE SEQUENCE [LARGE SCALE GENOMIC DNA]</scope>
    <source>
        <strain evidence="3 4">M4BSY-1</strain>
    </source>
</reference>
<dbReference type="GO" id="GO:0006145">
    <property type="term" value="P:purine nucleobase catabolic process"/>
    <property type="evidence" value="ECO:0007669"/>
    <property type="project" value="TreeGrafter"/>
</dbReference>
<dbReference type="PANTHER" id="PTHR43668:SF2">
    <property type="entry name" value="ALLANTOINASE"/>
    <property type="match status" value="1"/>
</dbReference>
<dbReference type="OrthoDB" id="9765462at2"/>
<comment type="similarity">
    <text evidence="1">Belongs to the metallo-dependent hydrolases superfamily. Hydantoinase/dihydropyrimidinase family.</text>
</comment>
<accession>A0A371PIR3</accession>
<gene>
    <name evidence="3" type="ORF">DX130_02925</name>
</gene>
<dbReference type="Pfam" id="PF01979">
    <property type="entry name" value="Amidohydro_1"/>
    <property type="match status" value="1"/>
</dbReference>
<proteinExistence type="inferred from homology"/>